<accession>A0AA86MVB7</accession>
<proteinExistence type="predicted"/>
<dbReference type="Pfam" id="PF13561">
    <property type="entry name" value="adh_short_C2"/>
    <property type="match status" value="1"/>
</dbReference>
<dbReference type="AlphaFoldDB" id="A0AA86MVB7"/>
<evidence type="ECO:0000313" key="1">
    <source>
        <dbReference type="EMBL" id="CAI4029682.1"/>
    </source>
</evidence>
<dbReference type="Gene3D" id="3.40.50.720">
    <property type="entry name" value="NAD(P)-binding Rossmann-like Domain"/>
    <property type="match status" value="1"/>
</dbReference>
<dbReference type="SUPFAM" id="SSF51735">
    <property type="entry name" value="NAD(P)-binding Rossmann-fold domains"/>
    <property type="match status" value="1"/>
</dbReference>
<name>A0AA86MVB7_9BACT</name>
<dbReference type="Proteomes" id="UP001179121">
    <property type="component" value="Chromosome"/>
</dbReference>
<dbReference type="EMBL" id="OX365700">
    <property type="protein sequence ID" value="CAI4029682.1"/>
    <property type="molecule type" value="Genomic_DNA"/>
</dbReference>
<dbReference type="InterPro" id="IPR036291">
    <property type="entry name" value="NAD(P)-bd_dom_sf"/>
</dbReference>
<dbReference type="KEGG" id="nti:DNFV4_00100"/>
<sequence length="38" mass="3847">MKRLGTPKDIADVVAFIVSDDAGWITGGTIQAGGGVVM</sequence>
<dbReference type="InterPro" id="IPR002347">
    <property type="entry name" value="SDR_fam"/>
</dbReference>
<keyword evidence="2" id="KW-1185">Reference proteome</keyword>
<evidence type="ECO:0000313" key="2">
    <source>
        <dbReference type="Proteomes" id="UP001179121"/>
    </source>
</evidence>
<dbReference type="RefSeq" id="WP_289266716.1">
    <property type="nucleotide sequence ID" value="NZ_OX365700.1"/>
</dbReference>
<reference evidence="1" key="1">
    <citation type="submission" date="2022-10" db="EMBL/GenBank/DDBJ databases">
        <authorList>
            <person name="Koch H."/>
        </authorList>
    </citation>
    <scope>NUCLEOTIDE SEQUENCE</scope>
    <source>
        <strain evidence="1">DNF</strain>
    </source>
</reference>
<gene>
    <name evidence="1" type="ORF">DNFV4_00100</name>
</gene>
<protein>
    <submittedName>
        <fullName evidence="1">Uncharacterized protein</fullName>
    </submittedName>
</protein>
<organism evidence="1 2">
    <name type="scientific">Nitrospira tepida</name>
    <dbReference type="NCBI Taxonomy" id="2973512"/>
    <lineage>
        <taxon>Bacteria</taxon>
        <taxon>Pseudomonadati</taxon>
        <taxon>Nitrospirota</taxon>
        <taxon>Nitrospiria</taxon>
        <taxon>Nitrospirales</taxon>
        <taxon>Nitrospiraceae</taxon>
        <taxon>Nitrospira</taxon>
    </lineage>
</organism>